<sequence length="126" mass="14145">MPKSSDRAPRLCKKTVHRAAFIHPLQPLVLSLFTDKQPAHDRVSVSIALCDAIMSPARVRSAYIVVAEDVLRVLCGQGLIEKDSLGWFWRAGQFRAARDWRDDDVTEDAKEIANKKRTAIMPTSNT</sequence>
<dbReference type="RefSeq" id="WP_157087961.1">
    <property type="nucleotide sequence ID" value="NZ_LLXZ01000012.1"/>
</dbReference>
<evidence type="ECO:0000313" key="1">
    <source>
        <dbReference type="EMBL" id="KRR14603.1"/>
    </source>
</evidence>
<accession>A0A0R3M3T2</accession>
<dbReference type="STRING" id="280332.CQ12_10760"/>
<keyword evidence="2" id="KW-1185">Reference proteome</keyword>
<evidence type="ECO:0000313" key="2">
    <source>
        <dbReference type="Proteomes" id="UP000050863"/>
    </source>
</evidence>
<reference evidence="1 2" key="1">
    <citation type="submission" date="2014-03" db="EMBL/GenBank/DDBJ databases">
        <title>Bradyrhizobium valentinum sp. nov., isolated from effective nodules of Lupinus mariae-josephae, a lupine endemic of basic-lime soils in Eastern Spain.</title>
        <authorList>
            <person name="Duran D."/>
            <person name="Rey L."/>
            <person name="Navarro A."/>
            <person name="Busquets A."/>
            <person name="Imperial J."/>
            <person name="Ruiz-Argueso T."/>
        </authorList>
    </citation>
    <scope>NUCLEOTIDE SEQUENCE [LARGE SCALE GENOMIC DNA]</scope>
    <source>
        <strain evidence="1 2">PAC68</strain>
    </source>
</reference>
<dbReference type="Proteomes" id="UP000050863">
    <property type="component" value="Unassembled WGS sequence"/>
</dbReference>
<dbReference type="EMBL" id="LLXZ01000012">
    <property type="protein sequence ID" value="KRR14603.1"/>
    <property type="molecule type" value="Genomic_DNA"/>
</dbReference>
<proteinExistence type="predicted"/>
<protein>
    <submittedName>
        <fullName evidence="1">Uncharacterized protein</fullName>
    </submittedName>
</protein>
<organism evidence="1 2">
    <name type="scientific">Bradyrhizobium jicamae</name>
    <dbReference type="NCBI Taxonomy" id="280332"/>
    <lineage>
        <taxon>Bacteria</taxon>
        <taxon>Pseudomonadati</taxon>
        <taxon>Pseudomonadota</taxon>
        <taxon>Alphaproteobacteria</taxon>
        <taxon>Hyphomicrobiales</taxon>
        <taxon>Nitrobacteraceae</taxon>
        <taxon>Bradyrhizobium</taxon>
    </lineage>
</organism>
<gene>
    <name evidence="1" type="ORF">CQ12_10760</name>
</gene>
<dbReference type="AlphaFoldDB" id="A0A0R3M3T2"/>
<name>A0A0R3M3T2_9BRAD</name>
<comment type="caution">
    <text evidence="1">The sequence shown here is derived from an EMBL/GenBank/DDBJ whole genome shotgun (WGS) entry which is preliminary data.</text>
</comment>